<proteinExistence type="inferred from homology"/>
<evidence type="ECO:0000256" key="3">
    <source>
        <dbReference type="ARBA" id="ARBA00015885"/>
    </source>
</evidence>
<comment type="function">
    <text evidence="16">G protein-coupled receptor activated by ligand peptides amylin (IAPP), calcitonin (CT/CALCA) and calcitonin gene-related peptide type 1 (CGRP1/CALCA). CALCR interacts with receptor-activity-modifying proteins RAMP1, 2 and 3 to form receptor complexes AMYR1, 2 and 3, respectively. IAPP, CT and CGRP1 activate CALCR and AMYRs with distinct modes of receptor activation resulting in specific phenotypes. Ligand binding causes a conformation change that triggers signaling via guanine nucleotide-binding proteins (G proteins) and modulates the activity of downstream effectors. Activates cAMP-dependent pathway.</text>
</comment>
<dbReference type="GO" id="GO:0030424">
    <property type="term" value="C:axon"/>
    <property type="evidence" value="ECO:0007669"/>
    <property type="project" value="TreeGrafter"/>
</dbReference>
<dbReference type="InterPro" id="IPR003287">
    <property type="entry name" value="GPCR_2_calcitonin_rcpt_fam"/>
</dbReference>
<sequence>MNYISLNYNSQMNHITLVSNGQTNYISLVSNGQTNYISLVSNGQTNYISLVSDSQTNYISLVSNGQTNYISLVSNGQTNYISLVSNGQTNYISLVSNGQTNYISLVSNSQMNYISLVSNGQTNYISLVSNGQTNYISLVSNGQTNYISLVSNGQMNYISLVSDSQTNYISLVSNGQTNYISLVSNGQTNYISLVSNGQTNHIYLVSNGQTNYFSLVSNGQTNYISLVSNGQTNHISLVSNGQTNYISLVSNGQTNHISLISNGQMNYISLVSNGQTNHISLISNGQMNYISLVSNGQMNHISLVSNGQTNHISLVSNGQTNYISLVSNGQTNYISLVYNGQTNYISLVSNGQTSYISLVSDSQTNYVSLVSNGQMNYISLVSNSQMNYISLVSNGQTNYISLVSNGQMNYISLSLMSCIEEAHQIVKACIEEAHQIVKACIEEAHQIVKACIEEAHQIVKACIEEAHQIVKACIEEAHQIVKACIEEAHQIVKACIEEAHQIVKACIEEAHQISGTVARETSSEPASPDTSLRPVLTIMEDERQTMTEGQYRCLELFSRDQQHNRTGVFCSRMWDGLLCWDETPVATYATQNCPDYPGLDISGKVSKYCDESGNWVQSPSINRTWSKCLTLSKDKLKNVTPHGLLEPGSVEPTVETPVSPRVSQEEEERKKIIDGQYKCFEKMNRDQPYNKSGLYCNRTWDGWLCWDDTPAGTVTWQNCPNYFRDFDSTEKATKTCGESGQWFRHPDSNRTWSNYTLCNFHTTGKLKMAYILYYMAIVGHALSIASLLISLAIFFYFRNLSCQRITLHKNLFVSYVLNSALTLIYLIAVVNNTDVVERNPVGCKVLHFFHMYMLGCNYFWMLCEGIYLHTLIVVAVFAEEQHLHWYYLLGWGFPLVPASIHAVARKKYFDDNCWMSVETHLLYVVHGPIMAALLVNLFFLLNIVRVLVTKLRDTHRAESNMYMKAVRATLILVPLLGIQFVIFPWRPENRLAGEVYDYIMHILMHYQGLLVATIFCFFNGEVQAALKRQWIQYKAQWGQRRRDHCSMRSTSYTATSITEVPAFMYHHDCNSEHLNGRHTSEDSELVALKTGETYA</sequence>
<dbReference type="GO" id="GO:0007189">
    <property type="term" value="P:adenylate cyclase-activating G protein-coupled receptor signaling pathway"/>
    <property type="evidence" value="ECO:0007669"/>
    <property type="project" value="TreeGrafter"/>
</dbReference>
<feature type="transmembrane region" description="Helical" evidence="20">
    <location>
        <begin position="771"/>
        <end position="797"/>
    </location>
</feature>
<dbReference type="RefSeq" id="XP_038821752.1">
    <property type="nucleotide sequence ID" value="XM_038965824.1"/>
</dbReference>
<evidence type="ECO:0000256" key="14">
    <source>
        <dbReference type="ARBA" id="ARBA00023224"/>
    </source>
</evidence>
<dbReference type="PRINTS" id="PR00249">
    <property type="entry name" value="GPCRSECRETIN"/>
</dbReference>
<comment type="similarity">
    <text evidence="2">Belongs to the G-protein coupled receptor 2 family.</text>
</comment>
<evidence type="ECO:0000256" key="7">
    <source>
        <dbReference type="ARBA" id="ARBA00022729"/>
    </source>
</evidence>
<evidence type="ECO:0000256" key="2">
    <source>
        <dbReference type="ARBA" id="ARBA00005314"/>
    </source>
</evidence>
<evidence type="ECO:0000313" key="23">
    <source>
        <dbReference type="Proteomes" id="UP000808372"/>
    </source>
</evidence>
<dbReference type="SUPFAM" id="SSF111418">
    <property type="entry name" value="Hormone receptor domain"/>
    <property type="match status" value="2"/>
</dbReference>
<dbReference type="SUPFAM" id="SSF81321">
    <property type="entry name" value="Family A G protein-coupled receptor-like"/>
    <property type="match status" value="1"/>
</dbReference>
<name>A0A8U0PCE5_SALNM</name>
<dbReference type="Pfam" id="PF00002">
    <property type="entry name" value="7tm_2"/>
    <property type="match status" value="1"/>
</dbReference>
<comment type="subunit">
    <text evidence="17">Heterodimer of CALCR and RAMP1, RAMP2 or RAMP3; the receptor complexes function as AMYR1, AMYR2 and AMYR3 receptors, respectively, and respond to amylin/IAPP, calcitonin/CT and CGRP1 ligands. Interacts with GPRASP2.</text>
</comment>
<dbReference type="InterPro" id="IPR001688">
    <property type="entry name" value="GPCR_2_calcitonin_rcpt"/>
</dbReference>
<evidence type="ECO:0000256" key="18">
    <source>
        <dbReference type="ARBA" id="ARBA00053131"/>
    </source>
</evidence>
<feature type="transmembrane region" description="Helical" evidence="20">
    <location>
        <begin position="809"/>
        <end position="830"/>
    </location>
</feature>
<evidence type="ECO:0000256" key="12">
    <source>
        <dbReference type="ARBA" id="ARBA00023170"/>
    </source>
</evidence>
<keyword evidence="10 20" id="KW-0472">Membrane</keyword>
<evidence type="ECO:0000259" key="21">
    <source>
        <dbReference type="PROSITE" id="PS50227"/>
    </source>
</evidence>
<dbReference type="PROSITE" id="PS50227">
    <property type="entry name" value="G_PROTEIN_RECEP_F2_3"/>
    <property type="match status" value="2"/>
</dbReference>
<evidence type="ECO:0000256" key="6">
    <source>
        <dbReference type="ARBA" id="ARBA00022692"/>
    </source>
</evidence>
<dbReference type="PANTHER" id="PTHR45620">
    <property type="entry name" value="PDF RECEPTOR-LIKE PROTEIN-RELATED"/>
    <property type="match status" value="1"/>
</dbReference>
<dbReference type="GO" id="GO:0004948">
    <property type="term" value="F:calcitonin receptor activity"/>
    <property type="evidence" value="ECO:0007669"/>
    <property type="project" value="InterPro"/>
</dbReference>
<dbReference type="AlphaFoldDB" id="A0A8U0PCE5"/>
<dbReference type="Proteomes" id="UP000808372">
    <property type="component" value="Chromosome 27"/>
</dbReference>
<feature type="domain" description="G-protein coupled receptors family 2 profile 2" evidence="22">
    <location>
        <begin position="772"/>
        <end position="1019"/>
    </location>
</feature>
<protein>
    <recommendedName>
        <fullName evidence="3">Calcitonin gene-related peptide type 1 receptor</fullName>
    </recommendedName>
    <alternativeName>
        <fullName evidence="4">Calcitonin receptor</fullName>
    </alternativeName>
    <alternativeName>
        <fullName evidence="15">Calcitonin receptor-like receptor</fullName>
    </alternativeName>
</protein>
<reference evidence="24" key="1">
    <citation type="submission" date="2025-08" db="UniProtKB">
        <authorList>
            <consortium name="RefSeq"/>
        </authorList>
    </citation>
    <scope>IDENTIFICATION</scope>
    <source>
        <tissue evidence="24">White muscle</tissue>
    </source>
</reference>
<dbReference type="CDD" id="cd15274">
    <property type="entry name" value="7tmB1_calcitonin_R"/>
    <property type="match status" value="1"/>
</dbReference>
<comment type="function">
    <text evidence="18">May function as G protein-coupled receptor for calcitonin-gene-related peptides and adrenomedullin. Specificity may be modulated by accessory proteins. May activate cAMP-dependent pathway.</text>
</comment>
<dbReference type="InterPro" id="IPR050332">
    <property type="entry name" value="GPCR_2"/>
</dbReference>
<dbReference type="InterPro" id="IPR036445">
    <property type="entry name" value="GPCR_2_extracell_dom_sf"/>
</dbReference>
<keyword evidence="14" id="KW-0807">Transducer</keyword>
<dbReference type="FunFam" id="4.10.1240.10:FF:000011">
    <property type="entry name" value="Calcitonin gene-related peptide type 1 receptor"/>
    <property type="match status" value="1"/>
</dbReference>
<feature type="transmembrane region" description="Helical" evidence="20">
    <location>
        <begin position="858"/>
        <end position="878"/>
    </location>
</feature>
<keyword evidence="7" id="KW-0732">Signal</keyword>
<dbReference type="PROSITE" id="PS00650">
    <property type="entry name" value="G_PROTEIN_RECEP_F2_2"/>
    <property type="match status" value="1"/>
</dbReference>
<evidence type="ECO:0000256" key="10">
    <source>
        <dbReference type="ARBA" id="ARBA00023136"/>
    </source>
</evidence>
<dbReference type="KEGG" id="snh:120022026"/>
<organism evidence="23 24">
    <name type="scientific">Salvelinus namaycush</name>
    <name type="common">Lake trout</name>
    <name type="synonym">Salmo namaycush</name>
    <dbReference type="NCBI Taxonomy" id="8040"/>
    <lineage>
        <taxon>Eukaryota</taxon>
        <taxon>Metazoa</taxon>
        <taxon>Chordata</taxon>
        <taxon>Craniata</taxon>
        <taxon>Vertebrata</taxon>
        <taxon>Euteleostomi</taxon>
        <taxon>Actinopterygii</taxon>
        <taxon>Neopterygii</taxon>
        <taxon>Teleostei</taxon>
        <taxon>Protacanthopterygii</taxon>
        <taxon>Salmoniformes</taxon>
        <taxon>Salmonidae</taxon>
        <taxon>Salmoninae</taxon>
        <taxon>Salvelinus</taxon>
    </lineage>
</organism>
<keyword evidence="11" id="KW-1015">Disulfide bond</keyword>
<feature type="domain" description="G-protein coupled receptors family 2 profile 1" evidence="21">
    <location>
        <begin position="678"/>
        <end position="762"/>
    </location>
</feature>
<dbReference type="Gene3D" id="1.20.1070.10">
    <property type="entry name" value="Rhodopsin 7-helix transmembrane proteins"/>
    <property type="match status" value="1"/>
</dbReference>
<keyword evidence="13" id="KW-0325">Glycoprotein</keyword>
<evidence type="ECO:0000256" key="13">
    <source>
        <dbReference type="ARBA" id="ARBA00023180"/>
    </source>
</evidence>
<keyword evidence="8 20" id="KW-1133">Transmembrane helix</keyword>
<evidence type="ECO:0000256" key="1">
    <source>
        <dbReference type="ARBA" id="ARBA00004651"/>
    </source>
</evidence>
<dbReference type="GO" id="GO:0007204">
    <property type="term" value="P:positive regulation of cytosolic calcium ion concentration"/>
    <property type="evidence" value="ECO:0007669"/>
    <property type="project" value="TreeGrafter"/>
</dbReference>
<dbReference type="GeneID" id="120022026"/>
<dbReference type="Gene3D" id="4.10.1240.10">
    <property type="entry name" value="GPCR, family 2, extracellular hormone receptor domain"/>
    <property type="match status" value="2"/>
</dbReference>
<evidence type="ECO:0000256" key="19">
    <source>
        <dbReference type="SAM" id="MobiDB-lite"/>
    </source>
</evidence>
<gene>
    <name evidence="24" type="primary">LOC120022026</name>
</gene>
<accession>A0A8U0PCE5</accession>
<feature type="transmembrane region" description="Helical" evidence="20">
    <location>
        <begin position="885"/>
        <end position="904"/>
    </location>
</feature>
<dbReference type="InterPro" id="IPR017981">
    <property type="entry name" value="GPCR_2-like_7TM"/>
</dbReference>
<dbReference type="SMART" id="SM00008">
    <property type="entry name" value="HormR"/>
    <property type="match status" value="2"/>
</dbReference>
<dbReference type="PROSITE" id="PS50261">
    <property type="entry name" value="G_PROTEIN_RECEP_F2_4"/>
    <property type="match status" value="1"/>
</dbReference>
<keyword evidence="6 20" id="KW-0812">Transmembrane</keyword>
<feature type="region of interest" description="Disordered" evidence="19">
    <location>
        <begin position="642"/>
        <end position="667"/>
    </location>
</feature>
<evidence type="ECO:0000256" key="16">
    <source>
        <dbReference type="ARBA" id="ARBA00049588"/>
    </source>
</evidence>
<keyword evidence="5" id="KW-1003">Cell membrane</keyword>
<keyword evidence="9" id="KW-0297">G-protein coupled receptor</keyword>
<dbReference type="PANTHER" id="PTHR45620:SF8">
    <property type="entry name" value="CALCITONIN RECEPTOR"/>
    <property type="match status" value="1"/>
</dbReference>
<feature type="transmembrane region" description="Helical" evidence="20">
    <location>
        <begin position="924"/>
        <end position="944"/>
    </location>
</feature>
<dbReference type="InterPro" id="IPR017983">
    <property type="entry name" value="GPCR_2_secretin-like_CS"/>
</dbReference>
<evidence type="ECO:0000256" key="4">
    <source>
        <dbReference type="ARBA" id="ARBA00017333"/>
    </source>
</evidence>
<dbReference type="InterPro" id="IPR000832">
    <property type="entry name" value="GPCR_2_secretin-like"/>
</dbReference>
<feature type="transmembrane region" description="Helical" evidence="20">
    <location>
        <begin position="965"/>
        <end position="986"/>
    </location>
</feature>
<dbReference type="InterPro" id="IPR001879">
    <property type="entry name" value="GPCR_2_extracellular_dom"/>
</dbReference>
<evidence type="ECO:0000313" key="24">
    <source>
        <dbReference type="RefSeq" id="XP_038821752.1"/>
    </source>
</evidence>
<keyword evidence="23" id="KW-1185">Reference proteome</keyword>
<evidence type="ECO:0000256" key="15">
    <source>
        <dbReference type="ARBA" id="ARBA00030562"/>
    </source>
</evidence>
<keyword evidence="12" id="KW-0675">Receptor</keyword>
<feature type="domain" description="G-protein coupled receptors family 2 profile 1" evidence="21">
    <location>
        <begin position="552"/>
        <end position="632"/>
    </location>
</feature>
<dbReference type="GO" id="GO:0007166">
    <property type="term" value="P:cell surface receptor signaling pathway"/>
    <property type="evidence" value="ECO:0007669"/>
    <property type="project" value="InterPro"/>
</dbReference>
<comment type="subcellular location">
    <subcellularLocation>
        <location evidence="1">Cell membrane</location>
        <topology evidence="1">Multi-pass membrane protein</topology>
    </subcellularLocation>
</comment>
<dbReference type="GO" id="GO:0005886">
    <property type="term" value="C:plasma membrane"/>
    <property type="evidence" value="ECO:0007669"/>
    <property type="project" value="UniProtKB-SubCell"/>
</dbReference>
<evidence type="ECO:0000256" key="8">
    <source>
        <dbReference type="ARBA" id="ARBA00022989"/>
    </source>
</evidence>
<dbReference type="PROSITE" id="PS00649">
    <property type="entry name" value="G_PROTEIN_RECEP_F2_1"/>
    <property type="match status" value="2"/>
</dbReference>
<evidence type="ECO:0000256" key="11">
    <source>
        <dbReference type="ARBA" id="ARBA00023157"/>
    </source>
</evidence>
<dbReference type="SUPFAM" id="SSF58113">
    <property type="entry name" value="Apolipoprotein A-I"/>
    <property type="match status" value="1"/>
</dbReference>
<evidence type="ECO:0000259" key="22">
    <source>
        <dbReference type="PROSITE" id="PS50261"/>
    </source>
</evidence>
<evidence type="ECO:0000256" key="9">
    <source>
        <dbReference type="ARBA" id="ARBA00023040"/>
    </source>
</evidence>
<feature type="transmembrane region" description="Helical" evidence="20">
    <location>
        <begin position="998"/>
        <end position="1018"/>
    </location>
</feature>
<evidence type="ECO:0000256" key="5">
    <source>
        <dbReference type="ARBA" id="ARBA00022475"/>
    </source>
</evidence>
<dbReference type="Pfam" id="PF02793">
    <property type="entry name" value="HRM"/>
    <property type="match status" value="2"/>
</dbReference>
<dbReference type="PRINTS" id="PR00361">
    <property type="entry name" value="CALCITONINR"/>
</dbReference>
<dbReference type="PRINTS" id="PR01350">
    <property type="entry name" value="CTRFAMILY"/>
</dbReference>
<dbReference type="FunFam" id="1.20.1070.10:FF:000079">
    <property type="entry name" value="Calcitonin gene-related peptide type 1 receptor"/>
    <property type="match status" value="1"/>
</dbReference>
<evidence type="ECO:0000256" key="20">
    <source>
        <dbReference type="SAM" id="Phobius"/>
    </source>
</evidence>
<evidence type="ECO:0000256" key="17">
    <source>
        <dbReference type="ARBA" id="ARBA00049701"/>
    </source>
</evidence>